<proteinExistence type="inferred from homology"/>
<dbReference type="RefSeq" id="WP_203324247.1">
    <property type="nucleotide sequence ID" value="NZ_CP069213.1"/>
</dbReference>
<dbReference type="EMBL" id="CP069213">
    <property type="protein sequence ID" value="QRH00524.1"/>
    <property type="molecule type" value="Genomic_DNA"/>
</dbReference>
<dbReference type="Gene3D" id="3.40.50.720">
    <property type="entry name" value="NAD(P)-binding Rossmann-like Domain"/>
    <property type="match status" value="1"/>
</dbReference>
<dbReference type="InterPro" id="IPR036291">
    <property type="entry name" value="NAD(P)-bd_dom_sf"/>
</dbReference>
<dbReference type="SUPFAM" id="SSF51735">
    <property type="entry name" value="NAD(P)-binding Rossmann-fold domains"/>
    <property type="match status" value="1"/>
</dbReference>
<dbReference type="Proteomes" id="UP000596252">
    <property type="component" value="Chromosome"/>
</dbReference>
<organism evidence="4 5">
    <name type="scientific">Shewanella litorisediminis</name>
    <dbReference type="NCBI Taxonomy" id="1173586"/>
    <lineage>
        <taxon>Bacteria</taxon>
        <taxon>Pseudomonadati</taxon>
        <taxon>Pseudomonadota</taxon>
        <taxon>Gammaproteobacteria</taxon>
        <taxon>Alteromonadales</taxon>
        <taxon>Shewanellaceae</taxon>
        <taxon>Shewanella</taxon>
    </lineage>
</organism>
<reference evidence="4 5" key="1">
    <citation type="journal article" date="2012" name="Antonie Van Leeuwenhoek">
        <title>Shewanella litorisediminis sp. nov., a gammaproteobacterium isolated from a tidal flat sediment.</title>
        <authorList>
            <person name="Lee M.H."/>
            <person name="Yoon J.H."/>
        </authorList>
    </citation>
    <scope>NUCLEOTIDE SEQUENCE [LARGE SCALE GENOMIC DNA]</scope>
    <source>
        <strain evidence="4 5">SMK1-12</strain>
    </source>
</reference>
<comment type="similarity">
    <text evidence="2">Belongs to the NAD(P)-dependent epimerase/dehydratase family.</text>
</comment>
<comment type="pathway">
    <text evidence="1">Bacterial outer membrane biogenesis; LPS O-antigen biosynthesis.</text>
</comment>
<feature type="domain" description="NAD-dependent epimerase/dehydratase" evidence="3">
    <location>
        <begin position="3"/>
        <end position="225"/>
    </location>
</feature>
<dbReference type="Pfam" id="PF01370">
    <property type="entry name" value="Epimerase"/>
    <property type="match status" value="1"/>
</dbReference>
<sequence>MNLVTGANGFLGSRLLYHFNKKGIKYIAAVRNDNTHLKNCVSVGNIDGQTDWFHALDGVDCIIHCAARAHKVDNDSFEAKQDFLVTNFHGTKRLLEAAIQSKIQKFIYISSVKVMGNQSAVGDVFTEESNPNPQDYYGHSKLSAEKIVESMCVESGIKYFILRPCLIYGDGAKANIQSLTNAIEKLPIFPTFSSRNKRSLTNVNDLIEVITQLVDSKSHHTSGIYFIADSEPYSTKDLCHLIKSKVESNCCLIDVFNPLMNIVLLLPFFKSIREKLYGNLQVDGSKAIKHFGLHIRKNK</sequence>
<evidence type="ECO:0000313" key="5">
    <source>
        <dbReference type="Proteomes" id="UP000596252"/>
    </source>
</evidence>
<evidence type="ECO:0000313" key="4">
    <source>
        <dbReference type="EMBL" id="QRH00524.1"/>
    </source>
</evidence>
<keyword evidence="5" id="KW-1185">Reference proteome</keyword>
<gene>
    <name evidence="4" type="ORF">JQC75_11575</name>
</gene>
<protein>
    <submittedName>
        <fullName evidence="4">NAD-dependent epimerase/dehydratase family protein</fullName>
    </submittedName>
</protein>
<accession>A0ABX7FZQ9</accession>
<evidence type="ECO:0000256" key="2">
    <source>
        <dbReference type="ARBA" id="ARBA00007637"/>
    </source>
</evidence>
<evidence type="ECO:0000259" key="3">
    <source>
        <dbReference type="Pfam" id="PF01370"/>
    </source>
</evidence>
<dbReference type="PANTHER" id="PTHR43000">
    <property type="entry name" value="DTDP-D-GLUCOSE 4,6-DEHYDRATASE-RELATED"/>
    <property type="match status" value="1"/>
</dbReference>
<name>A0ABX7FZQ9_9GAMM</name>
<dbReference type="InterPro" id="IPR001509">
    <property type="entry name" value="Epimerase_deHydtase"/>
</dbReference>
<evidence type="ECO:0000256" key="1">
    <source>
        <dbReference type="ARBA" id="ARBA00005125"/>
    </source>
</evidence>